<dbReference type="Gene3D" id="1.10.10.10">
    <property type="entry name" value="Winged helix-like DNA-binding domain superfamily/Winged helix DNA-binding domain"/>
    <property type="match status" value="1"/>
</dbReference>
<proteinExistence type="inferred from homology"/>
<dbReference type="NCBIfam" id="TIGR00732">
    <property type="entry name" value="dprA"/>
    <property type="match status" value="1"/>
</dbReference>
<comment type="similarity">
    <text evidence="1">Belongs to the DprA/Smf family.</text>
</comment>
<name>A0AAW4Y364_9BURK</name>
<reference evidence="4 5" key="1">
    <citation type="submission" date="2021-11" db="EMBL/GenBank/DDBJ databases">
        <title>Genome sequence.</title>
        <authorList>
            <person name="Sun Q."/>
        </authorList>
    </citation>
    <scope>NUCLEOTIDE SEQUENCE [LARGE SCALE GENOMIC DNA]</scope>
    <source>
        <strain evidence="4 5">KCTC 12005</strain>
    </source>
</reference>
<dbReference type="PANTHER" id="PTHR43022:SF1">
    <property type="entry name" value="PROTEIN SMF"/>
    <property type="match status" value="1"/>
</dbReference>
<dbReference type="SUPFAM" id="SSF102405">
    <property type="entry name" value="MCP/YpsA-like"/>
    <property type="match status" value="1"/>
</dbReference>
<dbReference type="InterPro" id="IPR036388">
    <property type="entry name" value="WH-like_DNA-bd_sf"/>
</dbReference>
<dbReference type="GO" id="GO:0009294">
    <property type="term" value="P:DNA-mediated transformation"/>
    <property type="evidence" value="ECO:0007669"/>
    <property type="project" value="InterPro"/>
</dbReference>
<feature type="domain" description="Smf/DprA SLOG" evidence="2">
    <location>
        <begin position="85"/>
        <end position="304"/>
    </location>
</feature>
<dbReference type="Proteomes" id="UP001199260">
    <property type="component" value="Unassembled WGS sequence"/>
</dbReference>
<evidence type="ECO:0000259" key="2">
    <source>
        <dbReference type="Pfam" id="PF02481"/>
    </source>
</evidence>
<sequence>MTEQELHDWLRLSATPGLGNTAIRRLLTRFGLPAEVLAQTRAELESCITPAQAQALHTPSPELLALQTATWTWLSTAPAPLQRHVLTLGDADYPPSLLETADPPVLLYITGHSRWFGAQGLAWPRKALAMVGSRNPTPQGVQNARAFAQTLVRQGITVISGMALGIDAAAHAGALEAATGQQPATIAVIGTGIDRVYPRANHPLAGQIAEQGWIVSEYHLGTPPLAQNFPKRNRLIAGLASGTLVVEAATASGSLVTARLASEQGREVFAIPGSIHAPQSKGCHALIRQGAKLVESVEDILEELTALGMATTPTPTPTESKPKDARGAAAISASTEDQGLLQALGFDPVDLDSLCSRTGIDIASLQIQLLELELKGQVARLPGGLFQRLAAG</sequence>
<dbReference type="Pfam" id="PF02481">
    <property type="entry name" value="DNA_processg_A"/>
    <property type="match status" value="1"/>
</dbReference>
<comment type="caution">
    <text evidence="4">The sequence shown here is derived from an EMBL/GenBank/DDBJ whole genome shotgun (WGS) entry which is preliminary data.</text>
</comment>
<evidence type="ECO:0000313" key="4">
    <source>
        <dbReference type="EMBL" id="MCD2167584.1"/>
    </source>
</evidence>
<evidence type="ECO:0000259" key="3">
    <source>
        <dbReference type="Pfam" id="PF17782"/>
    </source>
</evidence>
<protein>
    <submittedName>
        <fullName evidence="4">DNA-processing protein DprA</fullName>
    </submittedName>
</protein>
<dbReference type="InterPro" id="IPR041614">
    <property type="entry name" value="DprA_WH"/>
</dbReference>
<accession>A0AAW4Y364</accession>
<dbReference type="InterPro" id="IPR057666">
    <property type="entry name" value="DrpA_SLOG"/>
</dbReference>
<evidence type="ECO:0000256" key="1">
    <source>
        <dbReference type="ARBA" id="ARBA00006525"/>
    </source>
</evidence>
<dbReference type="AlphaFoldDB" id="A0AAW4Y364"/>
<dbReference type="InterPro" id="IPR003488">
    <property type="entry name" value="DprA"/>
</dbReference>
<dbReference type="Pfam" id="PF17782">
    <property type="entry name" value="WHD_DprA"/>
    <property type="match status" value="1"/>
</dbReference>
<feature type="domain" description="DprA winged helix" evidence="3">
    <location>
        <begin position="328"/>
        <end position="384"/>
    </location>
</feature>
<dbReference type="Gene3D" id="3.40.50.450">
    <property type="match status" value="1"/>
</dbReference>
<dbReference type="PANTHER" id="PTHR43022">
    <property type="entry name" value="PROTEIN SMF"/>
    <property type="match status" value="1"/>
</dbReference>
<dbReference type="RefSeq" id="WP_230779691.1">
    <property type="nucleotide sequence ID" value="NZ_JAJNCT010000030.1"/>
</dbReference>
<dbReference type="EMBL" id="JAJNCT010000030">
    <property type="protein sequence ID" value="MCD2167584.1"/>
    <property type="molecule type" value="Genomic_DNA"/>
</dbReference>
<organism evidence="4 5">
    <name type="scientific">Comamonas koreensis</name>
    <dbReference type="NCBI Taxonomy" id="160825"/>
    <lineage>
        <taxon>Bacteria</taxon>
        <taxon>Pseudomonadati</taxon>
        <taxon>Pseudomonadota</taxon>
        <taxon>Betaproteobacteria</taxon>
        <taxon>Burkholderiales</taxon>
        <taxon>Comamonadaceae</taxon>
        <taxon>Comamonas</taxon>
    </lineage>
</organism>
<evidence type="ECO:0000313" key="5">
    <source>
        <dbReference type="Proteomes" id="UP001199260"/>
    </source>
</evidence>
<keyword evidence="5" id="KW-1185">Reference proteome</keyword>
<gene>
    <name evidence="4" type="primary">dprA</name>
    <name evidence="4" type="ORF">LPW39_20910</name>
</gene>